<feature type="non-terminal residue" evidence="1">
    <location>
        <position position="1"/>
    </location>
</feature>
<feature type="non-terminal residue" evidence="1">
    <location>
        <position position="78"/>
    </location>
</feature>
<evidence type="ECO:0000313" key="1">
    <source>
        <dbReference type="EMBL" id="CAG8813003.1"/>
    </source>
</evidence>
<name>A0A9N9K886_9GLOM</name>
<proteinExistence type="predicted"/>
<keyword evidence="2" id="KW-1185">Reference proteome</keyword>
<dbReference type="OrthoDB" id="2432631at2759"/>
<dbReference type="Gene3D" id="1.10.510.10">
    <property type="entry name" value="Transferase(Phosphotransferase) domain 1"/>
    <property type="match status" value="1"/>
</dbReference>
<dbReference type="EMBL" id="CAJVPZ010087804">
    <property type="protein sequence ID" value="CAG8813003.1"/>
    <property type="molecule type" value="Genomic_DNA"/>
</dbReference>
<organism evidence="1 2">
    <name type="scientific">Racocetra fulgida</name>
    <dbReference type="NCBI Taxonomy" id="60492"/>
    <lineage>
        <taxon>Eukaryota</taxon>
        <taxon>Fungi</taxon>
        <taxon>Fungi incertae sedis</taxon>
        <taxon>Mucoromycota</taxon>
        <taxon>Glomeromycotina</taxon>
        <taxon>Glomeromycetes</taxon>
        <taxon>Diversisporales</taxon>
        <taxon>Gigasporaceae</taxon>
        <taxon>Racocetra</taxon>
    </lineage>
</organism>
<dbReference type="SUPFAM" id="SSF56112">
    <property type="entry name" value="Protein kinase-like (PK-like)"/>
    <property type="match status" value="1"/>
</dbReference>
<dbReference type="InterPro" id="IPR011009">
    <property type="entry name" value="Kinase-like_dom_sf"/>
</dbReference>
<dbReference type="Proteomes" id="UP000789396">
    <property type="component" value="Unassembled WGS sequence"/>
</dbReference>
<accession>A0A9N9K886</accession>
<protein>
    <submittedName>
        <fullName evidence="1">3662_t:CDS:1</fullName>
    </submittedName>
</protein>
<evidence type="ECO:0000313" key="2">
    <source>
        <dbReference type="Proteomes" id="UP000789396"/>
    </source>
</evidence>
<sequence length="78" mass="9000">ITTGIPPFDGYLFNNDLAIKICRGLRPEFAPGTPDCYIQLAELCMHPNSQKRPTARSLFDQLKKWYEILNEVDQDQDE</sequence>
<dbReference type="AlphaFoldDB" id="A0A9N9K886"/>
<comment type="caution">
    <text evidence="1">The sequence shown here is derived from an EMBL/GenBank/DDBJ whole genome shotgun (WGS) entry which is preliminary data.</text>
</comment>
<gene>
    <name evidence="1" type="ORF">RFULGI_LOCUS18969</name>
</gene>
<reference evidence="1" key="1">
    <citation type="submission" date="2021-06" db="EMBL/GenBank/DDBJ databases">
        <authorList>
            <person name="Kallberg Y."/>
            <person name="Tangrot J."/>
            <person name="Rosling A."/>
        </authorList>
    </citation>
    <scope>NUCLEOTIDE SEQUENCE</scope>
    <source>
        <strain evidence="1">IN212</strain>
    </source>
</reference>